<keyword evidence="8" id="KW-0282">Flagellum</keyword>
<protein>
    <submittedName>
        <fullName evidence="8">Flagellar biosynthetic protein FliQ</fullName>
    </submittedName>
</protein>
<dbReference type="InterPro" id="IPR002191">
    <property type="entry name" value="Bac_export_3"/>
</dbReference>
<comment type="similarity">
    <text evidence="2">Belongs to the FliQ/MopD/SpaQ family.</text>
</comment>
<accession>A0ABQ4NMW9</accession>
<evidence type="ECO:0000256" key="3">
    <source>
        <dbReference type="ARBA" id="ARBA00022475"/>
    </source>
</evidence>
<evidence type="ECO:0000313" key="8">
    <source>
        <dbReference type="EMBL" id="GIT95457.1"/>
    </source>
</evidence>
<evidence type="ECO:0000256" key="4">
    <source>
        <dbReference type="ARBA" id="ARBA00022692"/>
    </source>
</evidence>
<evidence type="ECO:0000256" key="7">
    <source>
        <dbReference type="SAM" id="Phobius"/>
    </source>
</evidence>
<keyword evidence="6 7" id="KW-0472">Membrane</keyword>
<gene>
    <name evidence="8" type="ORF">JANAI62_20800</name>
</gene>
<dbReference type="RefSeq" id="WP_220748946.1">
    <property type="nucleotide sequence ID" value="NZ_BPFH01000003.1"/>
</dbReference>
<evidence type="ECO:0000313" key="9">
    <source>
        <dbReference type="Proteomes" id="UP000786693"/>
    </source>
</evidence>
<comment type="subcellular location">
    <subcellularLocation>
        <location evidence="1">Cell membrane</location>
        <topology evidence="1">Multi-pass membrane protein</topology>
    </subcellularLocation>
</comment>
<dbReference type="Proteomes" id="UP000786693">
    <property type="component" value="Unassembled WGS sequence"/>
</dbReference>
<dbReference type="Pfam" id="PF01313">
    <property type="entry name" value="Bac_export_3"/>
    <property type="match status" value="1"/>
</dbReference>
<keyword evidence="8" id="KW-0969">Cilium</keyword>
<keyword evidence="3" id="KW-1003">Cell membrane</keyword>
<evidence type="ECO:0000256" key="5">
    <source>
        <dbReference type="ARBA" id="ARBA00022989"/>
    </source>
</evidence>
<keyword evidence="4 7" id="KW-0812">Transmembrane</keyword>
<sequence length="88" mass="9557">MQDALFYDVLRQGLWVAVLASAPILAVALVVGVTIGLLQALTSVQEMTLTFVPKMAAMLAVFWASMGFMSLTLGRYFTDTLIPIIEGF</sequence>
<evidence type="ECO:0000256" key="6">
    <source>
        <dbReference type="ARBA" id="ARBA00023136"/>
    </source>
</evidence>
<evidence type="ECO:0000256" key="2">
    <source>
        <dbReference type="ARBA" id="ARBA00006156"/>
    </source>
</evidence>
<feature type="transmembrane region" description="Helical" evidence="7">
    <location>
        <begin position="59"/>
        <end position="78"/>
    </location>
</feature>
<dbReference type="PANTHER" id="PTHR34040">
    <property type="entry name" value="FLAGELLAR BIOSYNTHETIC PROTEIN FLIQ"/>
    <property type="match status" value="1"/>
</dbReference>
<dbReference type="EMBL" id="BPFH01000003">
    <property type="protein sequence ID" value="GIT95457.1"/>
    <property type="molecule type" value="Genomic_DNA"/>
</dbReference>
<feature type="transmembrane region" description="Helical" evidence="7">
    <location>
        <begin position="14"/>
        <end position="38"/>
    </location>
</feature>
<keyword evidence="8" id="KW-0966">Cell projection</keyword>
<dbReference type="PANTHER" id="PTHR34040:SF2">
    <property type="entry name" value="FLAGELLAR BIOSYNTHETIC PROTEIN FLIQ"/>
    <property type="match status" value="1"/>
</dbReference>
<keyword evidence="5 7" id="KW-1133">Transmembrane helix</keyword>
<dbReference type="PRINTS" id="PR00952">
    <property type="entry name" value="TYPE3IMQPROT"/>
</dbReference>
<proteinExistence type="inferred from homology"/>
<evidence type="ECO:0000256" key="1">
    <source>
        <dbReference type="ARBA" id="ARBA00004651"/>
    </source>
</evidence>
<comment type="caution">
    <text evidence="8">The sequence shown here is derived from an EMBL/GenBank/DDBJ whole genome shotgun (WGS) entry which is preliminary data.</text>
</comment>
<dbReference type="PIRSF" id="PIRSF004669">
    <property type="entry name" value="FliQ"/>
    <property type="match status" value="1"/>
</dbReference>
<name>A0ABQ4NMW9_9RHOB</name>
<keyword evidence="9" id="KW-1185">Reference proteome</keyword>
<reference evidence="8 9" key="1">
    <citation type="submission" date="2021-05" db="EMBL/GenBank/DDBJ databases">
        <title>Bacteria Genome sequencing.</title>
        <authorList>
            <person name="Takabe Y."/>
            <person name="Nakajima Y."/>
            <person name="Suzuki S."/>
            <person name="Shiozaki T."/>
        </authorList>
    </citation>
    <scope>NUCLEOTIDE SEQUENCE [LARGE SCALE GENOMIC DNA]</scope>
    <source>
        <strain evidence="8 9">AI_62</strain>
    </source>
</reference>
<organism evidence="8 9">
    <name type="scientific">Jannaschia pagri</name>
    <dbReference type="NCBI Taxonomy" id="2829797"/>
    <lineage>
        <taxon>Bacteria</taxon>
        <taxon>Pseudomonadati</taxon>
        <taxon>Pseudomonadota</taxon>
        <taxon>Alphaproteobacteria</taxon>
        <taxon>Rhodobacterales</taxon>
        <taxon>Roseobacteraceae</taxon>
        <taxon>Jannaschia</taxon>
    </lineage>
</organism>